<dbReference type="SUPFAM" id="SSF53933">
    <property type="entry name" value="Microbial ribonucleases"/>
    <property type="match status" value="1"/>
</dbReference>
<feature type="compositionally biased region" description="Low complexity" evidence="3">
    <location>
        <begin position="53"/>
        <end position="65"/>
    </location>
</feature>
<dbReference type="GO" id="GO:0004521">
    <property type="term" value="F:RNA endonuclease activity"/>
    <property type="evidence" value="ECO:0007669"/>
    <property type="project" value="InterPro"/>
</dbReference>
<keyword evidence="2" id="KW-0378">Hydrolase</keyword>
<dbReference type="Pfam" id="PF00545">
    <property type="entry name" value="Ribonuclease"/>
    <property type="match status" value="1"/>
</dbReference>
<feature type="compositionally biased region" description="Low complexity" evidence="3">
    <location>
        <begin position="33"/>
        <end position="45"/>
    </location>
</feature>
<reference evidence="4 5" key="1">
    <citation type="journal article" date="2018" name="Int. J. Syst. Evol. Microbiol.">
        <title>Epidermidibacterium keratini gen. nov., sp. nov., a member of the family Sporichthyaceae, isolated from keratin epidermis.</title>
        <authorList>
            <person name="Lee D.G."/>
            <person name="Trujillo M.E."/>
            <person name="Kang S."/>
            <person name="Nam J.J."/>
            <person name="Kim Y.J."/>
        </authorList>
    </citation>
    <scope>NUCLEOTIDE SEQUENCE [LARGE SCALE GENOMIC DNA]</scope>
    <source>
        <strain evidence="4 5">EPI-7</strain>
    </source>
</reference>
<dbReference type="GO" id="GO:0016787">
    <property type="term" value="F:hydrolase activity"/>
    <property type="evidence" value="ECO:0007669"/>
    <property type="project" value="UniProtKB-KW"/>
</dbReference>
<evidence type="ECO:0000256" key="1">
    <source>
        <dbReference type="ARBA" id="ARBA00022722"/>
    </source>
</evidence>
<dbReference type="KEGG" id="eke:EK0264_02895"/>
<protein>
    <submittedName>
        <fullName evidence="4">Uncharacterized protein</fullName>
    </submittedName>
</protein>
<dbReference type="EMBL" id="CP047156">
    <property type="protein sequence ID" value="QHC02247.1"/>
    <property type="molecule type" value="Genomic_DNA"/>
</dbReference>
<dbReference type="AlphaFoldDB" id="A0A7L4YVP0"/>
<keyword evidence="5" id="KW-1185">Reference proteome</keyword>
<dbReference type="Proteomes" id="UP000463857">
    <property type="component" value="Chromosome"/>
</dbReference>
<sequence>MSARGWSTIVVAILLVAGLWWLSSGAGDPDPDPASGSKVSSSAPSQTGGYDGTQQAKPSQQTQQTEGGGEQTDPVSGLPVIAQADLPPEAIETMALIEQDGPFPYGKDGAVFSNFEGILPDEKSGYYREYTVPTPGEDDRGARRIVTGQDGEMYYTADHYESFSLIEGTR</sequence>
<gene>
    <name evidence="4" type="ORF">EK0264_02895</name>
</gene>
<evidence type="ECO:0000256" key="3">
    <source>
        <dbReference type="SAM" id="MobiDB-lite"/>
    </source>
</evidence>
<dbReference type="Gene3D" id="3.10.450.30">
    <property type="entry name" value="Microbial ribonucleases"/>
    <property type="match status" value="1"/>
</dbReference>
<dbReference type="InterPro" id="IPR000026">
    <property type="entry name" value="N1-like"/>
</dbReference>
<keyword evidence="1" id="KW-0540">Nuclease</keyword>
<evidence type="ECO:0000313" key="4">
    <source>
        <dbReference type="EMBL" id="QHC02247.1"/>
    </source>
</evidence>
<proteinExistence type="predicted"/>
<dbReference type="GO" id="GO:0003723">
    <property type="term" value="F:RNA binding"/>
    <property type="evidence" value="ECO:0007669"/>
    <property type="project" value="InterPro"/>
</dbReference>
<feature type="region of interest" description="Disordered" evidence="3">
    <location>
        <begin position="25"/>
        <end position="84"/>
    </location>
</feature>
<evidence type="ECO:0000256" key="2">
    <source>
        <dbReference type="ARBA" id="ARBA00022801"/>
    </source>
</evidence>
<organism evidence="4 5">
    <name type="scientific">Epidermidibacterium keratini</name>
    <dbReference type="NCBI Taxonomy" id="1891644"/>
    <lineage>
        <taxon>Bacteria</taxon>
        <taxon>Bacillati</taxon>
        <taxon>Actinomycetota</taxon>
        <taxon>Actinomycetes</taxon>
        <taxon>Sporichthyales</taxon>
        <taxon>Sporichthyaceae</taxon>
        <taxon>Epidermidibacterium</taxon>
    </lineage>
</organism>
<evidence type="ECO:0000313" key="5">
    <source>
        <dbReference type="Proteomes" id="UP000463857"/>
    </source>
</evidence>
<name>A0A7L4YVP0_9ACTN</name>
<dbReference type="OrthoDB" id="5326845at2"/>
<dbReference type="InParanoid" id="A0A7L4YVP0"/>
<accession>A0A7L4YVP0</accession>
<dbReference type="InterPro" id="IPR016191">
    <property type="entry name" value="Ribonuclease/ribotoxin"/>
</dbReference>